<evidence type="ECO:0000256" key="7">
    <source>
        <dbReference type="ARBA" id="ARBA00022958"/>
    </source>
</evidence>
<feature type="transmembrane region" description="Helical" evidence="13">
    <location>
        <begin position="569"/>
        <end position="590"/>
    </location>
</feature>
<feature type="region of interest" description="Disordered" evidence="12">
    <location>
        <begin position="112"/>
        <end position="226"/>
    </location>
</feature>
<dbReference type="SUPFAM" id="SSF54695">
    <property type="entry name" value="POZ domain"/>
    <property type="match status" value="1"/>
</dbReference>
<feature type="compositionally biased region" description="Polar residues" evidence="12">
    <location>
        <begin position="114"/>
        <end position="124"/>
    </location>
</feature>
<dbReference type="GO" id="GO:0005251">
    <property type="term" value="F:delayed rectifier potassium channel activity"/>
    <property type="evidence" value="ECO:0007669"/>
    <property type="project" value="TreeGrafter"/>
</dbReference>
<dbReference type="SMART" id="SM00225">
    <property type="entry name" value="BTB"/>
    <property type="match status" value="1"/>
</dbReference>
<evidence type="ECO:0000256" key="5">
    <source>
        <dbReference type="ARBA" id="ARBA00022826"/>
    </source>
</evidence>
<accession>A0A158RA57</accession>
<dbReference type="InterPro" id="IPR027359">
    <property type="entry name" value="Volt_channel_dom_sf"/>
</dbReference>
<dbReference type="PANTHER" id="PTHR11537">
    <property type="entry name" value="VOLTAGE-GATED POTASSIUM CHANNEL"/>
    <property type="match status" value="1"/>
</dbReference>
<feature type="compositionally biased region" description="Polar residues" evidence="12">
    <location>
        <begin position="134"/>
        <end position="145"/>
    </location>
</feature>
<dbReference type="Gene3D" id="1.10.287.70">
    <property type="match status" value="1"/>
</dbReference>
<feature type="compositionally biased region" description="Polar residues" evidence="12">
    <location>
        <begin position="184"/>
        <end position="206"/>
    </location>
</feature>
<dbReference type="Gene3D" id="1.20.120.350">
    <property type="entry name" value="Voltage-gated potassium channels. Chain C"/>
    <property type="match status" value="1"/>
</dbReference>
<evidence type="ECO:0000259" key="14">
    <source>
        <dbReference type="SMART" id="SM00225"/>
    </source>
</evidence>
<keyword evidence="6" id="KW-0851">Voltage-gated channel</keyword>
<keyword evidence="8 13" id="KW-1133">Transmembrane helix</keyword>
<dbReference type="InterPro" id="IPR011333">
    <property type="entry name" value="SKP1/BTB/POZ_sf"/>
</dbReference>
<feature type="compositionally biased region" description="Polar residues" evidence="12">
    <location>
        <begin position="889"/>
        <end position="905"/>
    </location>
</feature>
<evidence type="ECO:0000256" key="4">
    <source>
        <dbReference type="ARBA" id="ARBA00022692"/>
    </source>
</evidence>
<dbReference type="AlphaFoldDB" id="A0A158RA57"/>
<keyword evidence="11" id="KW-0407">Ion channel</keyword>
<dbReference type="GO" id="GO:0008076">
    <property type="term" value="C:voltage-gated potassium channel complex"/>
    <property type="evidence" value="ECO:0007669"/>
    <property type="project" value="InterPro"/>
</dbReference>
<keyword evidence="3" id="KW-0633">Potassium transport</keyword>
<dbReference type="STRING" id="60517.A0A158RA57"/>
<keyword evidence="7" id="KW-0630">Potassium</keyword>
<evidence type="ECO:0000313" key="16">
    <source>
        <dbReference type="Proteomes" id="UP000282613"/>
    </source>
</evidence>
<evidence type="ECO:0000256" key="8">
    <source>
        <dbReference type="ARBA" id="ARBA00022989"/>
    </source>
</evidence>
<dbReference type="WBParaSite" id="TASK_0000850101-mRNA-1">
    <property type="protein sequence ID" value="TASK_0000850101-mRNA-1"/>
    <property type="gene ID" value="TASK_0000850101"/>
</dbReference>
<keyword evidence="16" id="KW-1185">Reference proteome</keyword>
<dbReference type="GO" id="GO:0001508">
    <property type="term" value="P:action potential"/>
    <property type="evidence" value="ECO:0007669"/>
    <property type="project" value="TreeGrafter"/>
</dbReference>
<evidence type="ECO:0000256" key="10">
    <source>
        <dbReference type="ARBA" id="ARBA00023136"/>
    </source>
</evidence>
<sequence>MLFNLHKASLADNNRAPAFCTSSNHRDHNRLYPTFNYQEELGYTTRRRNFGRRSWSSTGKAPFPEKQWLLNHCDGSESLLLNQQSQPTRNISVAGICRTLSDSLKDHFRVGINRPSTPLNTPNTKKSDSVVAPESSTRFEGQPSSEDCDFHTTWRHQPSYRSNHHDDESRQKRRLKHCQAHPTLESTGSVKNSLQNTDPQVPNSTIKEGEGLGDSNGSVRSLGDASLRRNDSDSFTSFGIKEKRVLLNVGGSQHEVLWKTLARLPNSRLGRLCRVKTHAELMSLCDDYNLAKNEFFFDRNATSFNAILNFYRTRVLHLVEDMCVVAFKDDMDYWGINELYLHPCCQQRYHQRKEMVEDEIKKEELSLRWLQDEEGMQGSNSISKTRLKIWQIVEKPHYSMTARIFAVVSIVFIIISTVSLTIGTLPQFQPNITELRQSSDLFLSWCQEVSGSENVDDIVCENPYLKIVEFICIAWFTLEYLIRLWACPNRCRFFKDSLNTIDLIAIFPFYVHLIIVEVASRNKFKPLGSVRKVVQMFRILRIVRIFKLARHSTGLLSLGYTFRRSYKELGLLMTFVAMGVILFSSLVYFAEKDENGKMFKSIPSAFWWAAITMTTVGYGDMLPQTPIGKVIGSACCICGVLVVALPIPIIVNNFAEYYKEQMRREKALKRRDALERARLSGSFFSFESDNLFKDEPKKNDGCEAEKQTTKVDQPNSNLSVRLEEGTVEAKDVTAIRPTFNLSDSIQSDEPQTTNTAAKPTLPVETASSPPPTSTNSAPTCAYPRIVIESEQHPSSPAIGGVVGQVARTGDGVESTTQTPLRGFSLPLEKEVYFQKLRLIHQRTFGGRRTTRPIRKLRRQERFTVEQNQRRFSSPSTSQGLKTVFPEARSYSTSTAPSGMNNKTLP</sequence>
<evidence type="ECO:0000256" key="13">
    <source>
        <dbReference type="SAM" id="Phobius"/>
    </source>
</evidence>
<dbReference type="SUPFAM" id="SSF81324">
    <property type="entry name" value="Voltage-gated potassium channels"/>
    <property type="match status" value="1"/>
</dbReference>
<dbReference type="OrthoDB" id="296522at2759"/>
<dbReference type="InterPro" id="IPR003968">
    <property type="entry name" value="K_chnl_volt-dep_Kv"/>
</dbReference>
<evidence type="ECO:0000256" key="3">
    <source>
        <dbReference type="ARBA" id="ARBA00022538"/>
    </source>
</evidence>
<dbReference type="FunFam" id="1.10.287.70:FF:000034">
    <property type="entry name" value="Potassium voltage-gated channel subfamily B member"/>
    <property type="match status" value="1"/>
</dbReference>
<comment type="subcellular location">
    <subcellularLocation>
        <location evidence="1">Membrane</location>
        <topology evidence="1">Multi-pass membrane protein</topology>
    </subcellularLocation>
</comment>
<dbReference type="PRINTS" id="PR01491">
    <property type="entry name" value="KVCHANNEL"/>
</dbReference>
<gene>
    <name evidence="15" type="ORF">TASK_LOCUS8502</name>
</gene>
<reference evidence="17" key="1">
    <citation type="submission" date="2016-04" db="UniProtKB">
        <authorList>
            <consortium name="WormBaseParasite"/>
        </authorList>
    </citation>
    <scope>IDENTIFICATION</scope>
</reference>
<evidence type="ECO:0000256" key="9">
    <source>
        <dbReference type="ARBA" id="ARBA00023065"/>
    </source>
</evidence>
<dbReference type="InterPro" id="IPR005821">
    <property type="entry name" value="Ion_trans_dom"/>
</dbReference>
<dbReference type="Gene3D" id="3.30.710.10">
    <property type="entry name" value="Potassium Channel Kv1.1, Chain A"/>
    <property type="match status" value="1"/>
</dbReference>
<evidence type="ECO:0000256" key="2">
    <source>
        <dbReference type="ARBA" id="ARBA00022448"/>
    </source>
</evidence>
<dbReference type="PRINTS" id="PR01494">
    <property type="entry name" value="KV9CHANNEL"/>
</dbReference>
<dbReference type="Proteomes" id="UP000282613">
    <property type="component" value="Unassembled WGS sequence"/>
</dbReference>
<feature type="transmembrane region" description="Helical" evidence="13">
    <location>
        <begin position="602"/>
        <end position="619"/>
    </location>
</feature>
<dbReference type="FunFam" id="3.30.710.10:FF:000010">
    <property type="entry name" value="Potassium voltage-gated channel subfamily B member"/>
    <property type="match status" value="1"/>
</dbReference>
<dbReference type="PRINTS" id="PR00169">
    <property type="entry name" value="KCHANNEL"/>
</dbReference>
<feature type="region of interest" description="Disordered" evidence="12">
    <location>
        <begin position="743"/>
        <end position="776"/>
    </location>
</feature>
<dbReference type="InterPro" id="IPR000210">
    <property type="entry name" value="BTB/POZ_dom"/>
</dbReference>
<feature type="transmembrane region" description="Helical" evidence="13">
    <location>
        <begin position="404"/>
        <end position="425"/>
    </location>
</feature>
<dbReference type="InterPro" id="IPR003131">
    <property type="entry name" value="T1-type_BTB"/>
</dbReference>
<organism evidence="17">
    <name type="scientific">Taenia asiatica</name>
    <name type="common">Asian tapeworm</name>
    <dbReference type="NCBI Taxonomy" id="60517"/>
    <lineage>
        <taxon>Eukaryota</taxon>
        <taxon>Metazoa</taxon>
        <taxon>Spiralia</taxon>
        <taxon>Lophotrochozoa</taxon>
        <taxon>Platyhelminthes</taxon>
        <taxon>Cestoda</taxon>
        <taxon>Eucestoda</taxon>
        <taxon>Cyclophyllidea</taxon>
        <taxon>Taeniidae</taxon>
        <taxon>Taenia</taxon>
    </lineage>
</organism>
<evidence type="ECO:0000313" key="15">
    <source>
        <dbReference type="EMBL" id="VDK40439.1"/>
    </source>
</evidence>
<proteinExistence type="predicted"/>
<feature type="compositionally biased region" description="Polar residues" evidence="12">
    <location>
        <begin position="743"/>
        <end position="757"/>
    </location>
</feature>
<evidence type="ECO:0000256" key="1">
    <source>
        <dbReference type="ARBA" id="ARBA00004141"/>
    </source>
</evidence>
<evidence type="ECO:0000313" key="17">
    <source>
        <dbReference type="WBParaSite" id="TASK_0000850101-mRNA-1"/>
    </source>
</evidence>
<evidence type="ECO:0000256" key="12">
    <source>
        <dbReference type="SAM" id="MobiDB-lite"/>
    </source>
</evidence>
<protein>
    <submittedName>
        <fullName evidence="17">BTB domain-containing protein</fullName>
    </submittedName>
</protein>
<reference evidence="15 16" key="2">
    <citation type="submission" date="2018-11" db="EMBL/GenBank/DDBJ databases">
        <authorList>
            <consortium name="Pathogen Informatics"/>
        </authorList>
    </citation>
    <scope>NUCLEOTIDE SEQUENCE [LARGE SCALE GENOMIC DNA]</scope>
</reference>
<name>A0A158RA57_TAEAS</name>
<evidence type="ECO:0000256" key="11">
    <source>
        <dbReference type="ARBA" id="ARBA00023303"/>
    </source>
</evidence>
<keyword evidence="2" id="KW-0813">Transport</keyword>
<feature type="region of interest" description="Disordered" evidence="12">
    <location>
        <begin position="865"/>
        <end position="905"/>
    </location>
</feature>
<keyword evidence="5" id="KW-0631">Potassium channel</keyword>
<keyword evidence="10 13" id="KW-0472">Membrane</keyword>
<dbReference type="GO" id="GO:0051260">
    <property type="term" value="P:protein homooligomerization"/>
    <property type="evidence" value="ECO:0007669"/>
    <property type="project" value="InterPro"/>
</dbReference>
<dbReference type="Pfam" id="PF00520">
    <property type="entry name" value="Ion_trans"/>
    <property type="match status" value="1"/>
</dbReference>
<evidence type="ECO:0000256" key="6">
    <source>
        <dbReference type="ARBA" id="ARBA00022882"/>
    </source>
</evidence>
<dbReference type="Pfam" id="PF02214">
    <property type="entry name" value="BTB_2"/>
    <property type="match status" value="1"/>
</dbReference>
<dbReference type="EMBL" id="UYRS01018817">
    <property type="protein sequence ID" value="VDK40439.1"/>
    <property type="molecule type" value="Genomic_DNA"/>
</dbReference>
<keyword evidence="4 13" id="KW-0812">Transmembrane</keyword>
<dbReference type="PANTHER" id="PTHR11537:SF254">
    <property type="entry name" value="POTASSIUM VOLTAGE-GATED CHANNEL PROTEIN SHAB"/>
    <property type="match status" value="1"/>
</dbReference>
<feature type="compositionally biased region" description="Polar residues" evidence="12">
    <location>
        <begin position="865"/>
        <end position="880"/>
    </location>
</feature>
<feature type="transmembrane region" description="Helical" evidence="13">
    <location>
        <begin position="631"/>
        <end position="655"/>
    </location>
</feature>
<dbReference type="InterPro" id="IPR003971">
    <property type="entry name" value="K_chnl_volt-dep_Kv5/Kv9"/>
</dbReference>
<feature type="domain" description="BTB" evidence="14">
    <location>
        <begin position="243"/>
        <end position="352"/>
    </location>
</feature>
<keyword evidence="9" id="KW-0406">Ion transport</keyword>
<dbReference type="InterPro" id="IPR028325">
    <property type="entry name" value="VG_K_chnl"/>
</dbReference>